<evidence type="ECO:0000313" key="2">
    <source>
        <dbReference type="Proteomes" id="UP000731907"/>
    </source>
</evidence>
<dbReference type="RefSeq" id="WP_161760204.1">
    <property type="nucleotide sequence ID" value="NZ_JAAATX020000001.1"/>
</dbReference>
<keyword evidence="2" id="KW-1185">Reference proteome</keyword>
<dbReference type="InterPro" id="IPR008767">
    <property type="entry name" value="Phage_SPP1_head-tail_adaptor"/>
</dbReference>
<name>A0ABS6J1H8_9RHOB</name>
<dbReference type="EMBL" id="JAAATX020000001">
    <property type="protein sequence ID" value="MBU9696270.1"/>
    <property type="molecule type" value="Genomic_DNA"/>
</dbReference>
<dbReference type="Pfam" id="PF05521">
    <property type="entry name" value="Phage_HCP"/>
    <property type="match status" value="1"/>
</dbReference>
<organism evidence="1 2">
    <name type="scientific">Paragemmobacter amnigenus</name>
    <dbReference type="NCBI Taxonomy" id="2852097"/>
    <lineage>
        <taxon>Bacteria</taxon>
        <taxon>Pseudomonadati</taxon>
        <taxon>Pseudomonadota</taxon>
        <taxon>Alphaproteobacteria</taxon>
        <taxon>Rhodobacterales</taxon>
        <taxon>Paracoccaceae</taxon>
        <taxon>Paragemmobacter</taxon>
    </lineage>
</organism>
<gene>
    <name evidence="1" type="ORF">GU927_000270</name>
</gene>
<proteinExistence type="predicted"/>
<sequence>MSGPRLDRPLVLEAMERAGDGAGGWVETWVPRGTLWAHVRPGAGREAAGMGAAASVQALRIVVRGLAQGHALRPVAGQRFRDGARVFRVLAVTESDGTGRHLLCSAEEVTG</sequence>
<protein>
    <submittedName>
        <fullName evidence="1">Head-tail adaptor protein</fullName>
    </submittedName>
</protein>
<accession>A0ABS6J1H8</accession>
<comment type="caution">
    <text evidence="1">The sequence shown here is derived from an EMBL/GenBank/DDBJ whole genome shotgun (WGS) entry which is preliminary data.</text>
</comment>
<dbReference type="InterPro" id="IPR038666">
    <property type="entry name" value="SSP1_head-tail_sf"/>
</dbReference>
<reference evidence="1 2" key="1">
    <citation type="submission" date="2021-06" db="EMBL/GenBank/DDBJ databases">
        <title>Rhodobacteraceae bacterium strain HSP-20.</title>
        <authorList>
            <person name="Chen W.-M."/>
        </authorList>
    </citation>
    <scope>NUCLEOTIDE SEQUENCE [LARGE SCALE GENOMIC DNA]</scope>
    <source>
        <strain evidence="1 2">HSP-20</strain>
    </source>
</reference>
<evidence type="ECO:0000313" key="1">
    <source>
        <dbReference type="EMBL" id="MBU9696270.1"/>
    </source>
</evidence>
<dbReference type="Proteomes" id="UP000731907">
    <property type="component" value="Unassembled WGS sequence"/>
</dbReference>
<dbReference type="Gene3D" id="2.40.10.270">
    <property type="entry name" value="Bacteriophage SPP1 head-tail adaptor protein"/>
    <property type="match status" value="1"/>
</dbReference>